<keyword evidence="5" id="KW-0460">Magnesium</keyword>
<dbReference type="EC" id="3.1.-.-" evidence="5"/>
<evidence type="ECO:0000256" key="5">
    <source>
        <dbReference type="HAMAP-Rule" id="MF_00265"/>
    </source>
</evidence>
<sequence>MILVDTSIWIDHLRAVDAELAGLLNAGLVLAHPFVIGELALGSLKDRETVIAAMQGLPQAPTASHAEVMALIEARQLFSLGIGYVDAHLIAATLLAPDTTLWTRDRRLSAAAARVGIQHVLPQ</sequence>
<feature type="domain" description="PIN" evidence="6">
    <location>
        <begin position="2"/>
        <end position="112"/>
    </location>
</feature>
<dbReference type="Gene3D" id="3.40.50.1010">
    <property type="entry name" value="5'-nuclease"/>
    <property type="match status" value="1"/>
</dbReference>
<feature type="binding site" evidence="5">
    <location>
        <position position="5"/>
    </location>
    <ligand>
        <name>Mg(2+)</name>
        <dbReference type="ChEBI" id="CHEBI:18420"/>
    </ligand>
</feature>
<evidence type="ECO:0000313" key="7">
    <source>
        <dbReference type="EMBL" id="ARC36801.1"/>
    </source>
</evidence>
<dbReference type="InterPro" id="IPR029060">
    <property type="entry name" value="PIN-like_dom_sf"/>
</dbReference>
<keyword evidence="2 5" id="KW-0540">Nuclease</keyword>
<keyword evidence="8" id="KW-1185">Reference proteome</keyword>
<accession>A0A1V0GSJ8</accession>
<reference evidence="7" key="1">
    <citation type="submission" date="2017-12" db="EMBL/GenBank/DDBJ databases">
        <title>FDA dAtabase for Regulatory Grade micrObial Sequences (FDA-ARGOS): Supporting development and validation of Infectious Disease Dx tests.</title>
        <authorList>
            <person name="Campos J."/>
            <person name="Goldberg B."/>
            <person name="Tallon L."/>
            <person name="Sadzewicz L."/>
            <person name="Sengamalay N."/>
            <person name="Ott S."/>
            <person name="Godinez A."/>
            <person name="Nagaraj S."/>
            <person name="Vyas G."/>
            <person name="Aluvathingal J."/>
            <person name="Nadendla S."/>
            <person name="Geyer C."/>
            <person name="Nandy P."/>
            <person name="Hobson J."/>
            <person name="Sichtig H."/>
        </authorList>
    </citation>
    <scope>NUCLEOTIDE SEQUENCE</scope>
    <source>
        <strain evidence="7">FDAARGOS_252</strain>
    </source>
</reference>
<dbReference type="InterPro" id="IPR002716">
    <property type="entry name" value="PIN_dom"/>
</dbReference>
<keyword evidence="4 5" id="KW-0378">Hydrolase</keyword>
<dbReference type="SUPFAM" id="SSF88723">
    <property type="entry name" value="PIN domain-like"/>
    <property type="match status" value="1"/>
</dbReference>
<keyword evidence="5" id="KW-0800">Toxin</keyword>
<evidence type="ECO:0000256" key="2">
    <source>
        <dbReference type="ARBA" id="ARBA00022722"/>
    </source>
</evidence>
<dbReference type="EMBL" id="CP020442">
    <property type="protein sequence ID" value="ARC36801.1"/>
    <property type="molecule type" value="Genomic_DNA"/>
</dbReference>
<evidence type="ECO:0000256" key="4">
    <source>
        <dbReference type="ARBA" id="ARBA00022801"/>
    </source>
</evidence>
<dbReference type="GO" id="GO:0090729">
    <property type="term" value="F:toxin activity"/>
    <property type="evidence" value="ECO:0007669"/>
    <property type="project" value="UniProtKB-KW"/>
</dbReference>
<name>A0A1V0GSJ8_9RHOB</name>
<keyword evidence="3 5" id="KW-0479">Metal-binding</keyword>
<evidence type="ECO:0000256" key="3">
    <source>
        <dbReference type="ARBA" id="ARBA00022723"/>
    </source>
</evidence>
<evidence type="ECO:0000313" key="8">
    <source>
        <dbReference type="Proteomes" id="UP000191257"/>
    </source>
</evidence>
<keyword evidence="1 5" id="KW-1277">Toxin-antitoxin system</keyword>
<organism evidence="7 8">
    <name type="scientific">Paracoccus yeei</name>
    <dbReference type="NCBI Taxonomy" id="147645"/>
    <lineage>
        <taxon>Bacteria</taxon>
        <taxon>Pseudomonadati</taxon>
        <taxon>Pseudomonadota</taxon>
        <taxon>Alphaproteobacteria</taxon>
        <taxon>Rhodobacterales</taxon>
        <taxon>Paracoccaceae</taxon>
        <taxon>Paracoccus</taxon>
    </lineage>
</organism>
<dbReference type="Pfam" id="PF01850">
    <property type="entry name" value="PIN"/>
    <property type="match status" value="1"/>
</dbReference>
<comment type="cofactor">
    <cofactor evidence="5">
        <name>Mg(2+)</name>
        <dbReference type="ChEBI" id="CHEBI:18420"/>
    </cofactor>
</comment>
<dbReference type="AlphaFoldDB" id="A0A1V0GSJ8"/>
<gene>
    <name evidence="5" type="primary">vapC</name>
    <name evidence="7" type="ORF">A6J80_10775</name>
</gene>
<protein>
    <recommendedName>
        <fullName evidence="5">Ribonuclease VapC</fullName>
        <shortName evidence="5">RNase VapC</shortName>
        <ecNumber evidence="5">3.1.-.-</ecNumber>
    </recommendedName>
    <alternativeName>
        <fullName evidence="5">Toxin VapC</fullName>
    </alternativeName>
</protein>
<dbReference type="GO" id="GO:0016787">
    <property type="term" value="F:hydrolase activity"/>
    <property type="evidence" value="ECO:0007669"/>
    <property type="project" value="UniProtKB-KW"/>
</dbReference>
<comment type="similarity">
    <text evidence="5">Belongs to the PINc/VapC protein family.</text>
</comment>
<dbReference type="STRING" id="147645.A6J80_10775"/>
<dbReference type="InterPro" id="IPR022907">
    <property type="entry name" value="VapC_family"/>
</dbReference>
<evidence type="ECO:0000259" key="6">
    <source>
        <dbReference type="Pfam" id="PF01850"/>
    </source>
</evidence>
<feature type="binding site" evidence="5">
    <location>
        <position position="86"/>
    </location>
    <ligand>
        <name>Mg(2+)</name>
        <dbReference type="ChEBI" id="CHEBI:18420"/>
    </ligand>
</feature>
<dbReference type="HAMAP" id="MF_00265">
    <property type="entry name" value="VapC_Nob1"/>
    <property type="match status" value="1"/>
</dbReference>
<dbReference type="GO" id="GO:0004540">
    <property type="term" value="F:RNA nuclease activity"/>
    <property type="evidence" value="ECO:0007669"/>
    <property type="project" value="InterPro"/>
</dbReference>
<proteinExistence type="inferred from homology"/>
<comment type="function">
    <text evidence="5">Toxic component of a toxin-antitoxin (TA) system. An RNase.</text>
</comment>
<dbReference type="Proteomes" id="UP000191257">
    <property type="component" value="Chromosome"/>
</dbReference>
<dbReference type="KEGG" id="pye:A6J80_10775"/>
<evidence type="ECO:0000256" key="1">
    <source>
        <dbReference type="ARBA" id="ARBA00022649"/>
    </source>
</evidence>
<dbReference type="RefSeq" id="WP_080621471.1">
    <property type="nucleotide sequence ID" value="NZ_CAWMZI010000001.1"/>
</dbReference>
<dbReference type="GO" id="GO:0000287">
    <property type="term" value="F:magnesium ion binding"/>
    <property type="evidence" value="ECO:0007669"/>
    <property type="project" value="UniProtKB-UniRule"/>
</dbReference>